<reference evidence="8" key="1">
    <citation type="submission" date="2021-02" db="EMBL/GenBank/DDBJ databases">
        <authorList>
            <person name="Nowell W R."/>
        </authorList>
    </citation>
    <scope>NUCLEOTIDE SEQUENCE</scope>
</reference>
<dbReference type="AlphaFoldDB" id="A0A8S2L9H0"/>
<keyword evidence="4" id="KW-0333">Golgi apparatus</keyword>
<sequence>MSSDQREGDEHSNVENIRYRMPLLRESPNDVDLAKKVKRAVSELDKLGIRLGVFLRRYPIVRLGVLFYAILLHAWVLLVLSTYTPETHDTSYQPPFVP</sequence>
<keyword evidence="3 7" id="KW-1133">Transmembrane helix</keyword>
<dbReference type="EMBL" id="CAJOBA010016024">
    <property type="protein sequence ID" value="CAF3889872.1"/>
    <property type="molecule type" value="Genomic_DNA"/>
</dbReference>
<keyword evidence="5" id="KW-0175">Coiled coil</keyword>
<evidence type="ECO:0000313" key="9">
    <source>
        <dbReference type="Proteomes" id="UP000682733"/>
    </source>
</evidence>
<feature type="non-terminal residue" evidence="8">
    <location>
        <position position="98"/>
    </location>
</feature>
<comment type="subcellular location">
    <subcellularLocation>
        <location evidence="1">Golgi apparatus membrane</location>
        <topology evidence="1">Single-pass type IV membrane protein</topology>
    </subcellularLocation>
</comment>
<evidence type="ECO:0000256" key="2">
    <source>
        <dbReference type="ARBA" id="ARBA00022692"/>
    </source>
</evidence>
<accession>A0A8S2L9H0</accession>
<evidence type="ECO:0000313" key="8">
    <source>
        <dbReference type="EMBL" id="CAF3889872.1"/>
    </source>
</evidence>
<dbReference type="GO" id="GO:0031985">
    <property type="term" value="C:Golgi cisterna"/>
    <property type="evidence" value="ECO:0007669"/>
    <property type="project" value="TreeGrafter"/>
</dbReference>
<dbReference type="GO" id="GO:0007030">
    <property type="term" value="P:Golgi organization"/>
    <property type="evidence" value="ECO:0007669"/>
    <property type="project" value="InterPro"/>
</dbReference>
<feature type="transmembrane region" description="Helical" evidence="7">
    <location>
        <begin position="60"/>
        <end position="83"/>
    </location>
</feature>
<dbReference type="PANTHER" id="PTHR13815:SF7">
    <property type="entry name" value="GOLGIN SUBFAMILY A MEMBER 5"/>
    <property type="match status" value="1"/>
</dbReference>
<dbReference type="Pfam" id="PF09787">
    <property type="entry name" value="Golgin_A5"/>
    <property type="match status" value="1"/>
</dbReference>
<evidence type="ECO:0000256" key="7">
    <source>
        <dbReference type="SAM" id="Phobius"/>
    </source>
</evidence>
<proteinExistence type="predicted"/>
<evidence type="ECO:0000256" key="1">
    <source>
        <dbReference type="ARBA" id="ARBA00004409"/>
    </source>
</evidence>
<evidence type="ECO:0000256" key="6">
    <source>
        <dbReference type="ARBA" id="ARBA00023136"/>
    </source>
</evidence>
<keyword evidence="2 7" id="KW-0812">Transmembrane</keyword>
<keyword evidence="6 7" id="KW-0472">Membrane</keyword>
<dbReference type="GO" id="GO:0000301">
    <property type="term" value="P:retrograde transport, vesicle recycling within Golgi"/>
    <property type="evidence" value="ECO:0007669"/>
    <property type="project" value="TreeGrafter"/>
</dbReference>
<evidence type="ECO:0000256" key="5">
    <source>
        <dbReference type="ARBA" id="ARBA00023054"/>
    </source>
</evidence>
<dbReference type="GO" id="GO:0000139">
    <property type="term" value="C:Golgi membrane"/>
    <property type="evidence" value="ECO:0007669"/>
    <property type="project" value="UniProtKB-SubCell"/>
</dbReference>
<organism evidence="8 9">
    <name type="scientific">Didymodactylos carnosus</name>
    <dbReference type="NCBI Taxonomy" id="1234261"/>
    <lineage>
        <taxon>Eukaryota</taxon>
        <taxon>Metazoa</taxon>
        <taxon>Spiralia</taxon>
        <taxon>Gnathifera</taxon>
        <taxon>Rotifera</taxon>
        <taxon>Eurotatoria</taxon>
        <taxon>Bdelloidea</taxon>
        <taxon>Philodinida</taxon>
        <taxon>Philodinidae</taxon>
        <taxon>Didymodactylos</taxon>
    </lineage>
</organism>
<dbReference type="InterPro" id="IPR019177">
    <property type="entry name" value="Golgin_subfamily_A_member_5"/>
</dbReference>
<gene>
    <name evidence="8" type="ORF">TMI583_LOCUS20307</name>
</gene>
<dbReference type="Proteomes" id="UP000682733">
    <property type="component" value="Unassembled WGS sequence"/>
</dbReference>
<evidence type="ECO:0008006" key="10">
    <source>
        <dbReference type="Google" id="ProtNLM"/>
    </source>
</evidence>
<comment type="caution">
    <text evidence="8">The sequence shown here is derived from an EMBL/GenBank/DDBJ whole genome shotgun (WGS) entry which is preliminary data.</text>
</comment>
<evidence type="ECO:0000256" key="3">
    <source>
        <dbReference type="ARBA" id="ARBA00022989"/>
    </source>
</evidence>
<protein>
    <recommendedName>
        <fullName evidence="10">Golgin-84</fullName>
    </recommendedName>
</protein>
<dbReference type="PANTHER" id="PTHR13815">
    <property type="entry name" value="GOLGIN-84"/>
    <property type="match status" value="1"/>
</dbReference>
<name>A0A8S2L9H0_9BILA</name>
<evidence type="ECO:0000256" key="4">
    <source>
        <dbReference type="ARBA" id="ARBA00023034"/>
    </source>
</evidence>